<evidence type="ECO:0000256" key="8">
    <source>
        <dbReference type="ARBA" id="ARBA00023015"/>
    </source>
</evidence>
<evidence type="ECO:0000256" key="1">
    <source>
        <dbReference type="ARBA" id="ARBA00004496"/>
    </source>
</evidence>
<evidence type="ECO:0000256" key="13">
    <source>
        <dbReference type="ARBA" id="ARBA00032593"/>
    </source>
</evidence>
<dbReference type="SMART" id="SM00529">
    <property type="entry name" value="HTH_DTXR"/>
    <property type="match status" value="1"/>
</dbReference>
<comment type="subunit">
    <text evidence="3">Homodimer.</text>
</comment>
<keyword evidence="18" id="KW-1185">Reference proteome</keyword>
<evidence type="ECO:0000256" key="12">
    <source>
        <dbReference type="ARBA" id="ARBA00023211"/>
    </source>
</evidence>
<comment type="similarity">
    <text evidence="2">Belongs to the DtxR/MntR family.</text>
</comment>
<dbReference type="InterPro" id="IPR038157">
    <property type="entry name" value="FeoA_core_dom"/>
</dbReference>
<keyword evidence="6" id="KW-0678">Repressor</keyword>
<reference evidence="17 18" key="1">
    <citation type="submission" date="2020-10" db="EMBL/GenBank/DDBJ databases">
        <title>Complete genome sequence of Corynebacterium massiliense DSM 45435, type strain of Corynebacterium massiliense.</title>
        <authorList>
            <person name="Busche T."/>
            <person name="Kalinowski J."/>
            <person name="Ruckert C."/>
        </authorList>
    </citation>
    <scope>NUCLEOTIDE SEQUENCE [LARGE SCALE GENOMIC DNA]</scope>
    <source>
        <strain evidence="17 18">DSM 45435</strain>
    </source>
</reference>
<dbReference type="PANTHER" id="PTHR33238:SF11">
    <property type="entry name" value="TRANSCRIPTIONAL REGULATOR MNTR"/>
    <property type="match status" value="1"/>
</dbReference>
<dbReference type="SUPFAM" id="SSF46785">
    <property type="entry name" value="Winged helix' DNA-binding domain"/>
    <property type="match status" value="1"/>
</dbReference>
<dbReference type="SUPFAM" id="SSF47979">
    <property type="entry name" value="Iron-dependent repressor protein, dimerization domain"/>
    <property type="match status" value="1"/>
</dbReference>
<keyword evidence="12" id="KW-0464">Manganese</keyword>
<dbReference type="InterPro" id="IPR022689">
    <property type="entry name" value="Iron_dep_repressor"/>
</dbReference>
<evidence type="ECO:0000256" key="3">
    <source>
        <dbReference type="ARBA" id="ARBA00011738"/>
    </source>
</evidence>
<comment type="subcellular location">
    <subcellularLocation>
        <location evidence="1">Cytoplasm</location>
    </subcellularLocation>
</comment>
<dbReference type="InterPro" id="IPR036390">
    <property type="entry name" value="WH_DNA-bd_sf"/>
</dbReference>
<protein>
    <recommendedName>
        <fullName evidence="4">Diphtheria toxin repressor</fullName>
    </recommendedName>
    <alternativeName>
        <fullName evidence="14">Iron-dependent diphtheria tox regulatory element</fullName>
    </alternativeName>
    <alternativeName>
        <fullName evidence="13">Manganese transport regulator</fullName>
    </alternativeName>
    <alternativeName>
        <fullName evidence="15">Tox regulatory factor</fullName>
    </alternativeName>
</protein>
<dbReference type="Gene3D" id="1.10.10.10">
    <property type="entry name" value="Winged helix-like DNA-binding domain superfamily/Winged helix DNA-binding domain"/>
    <property type="match status" value="1"/>
</dbReference>
<dbReference type="InterPro" id="IPR001367">
    <property type="entry name" value="Fe_dep_repressor"/>
</dbReference>
<dbReference type="InterPro" id="IPR007167">
    <property type="entry name" value="Fe-transptr_FeoA-like"/>
</dbReference>
<keyword evidence="5" id="KW-0963">Cytoplasm</keyword>
<evidence type="ECO:0000313" key="17">
    <source>
        <dbReference type="EMBL" id="WCZ31737.1"/>
    </source>
</evidence>
<dbReference type="PANTHER" id="PTHR33238">
    <property type="entry name" value="IRON (METAL) DEPENDENT REPRESSOR, DTXR FAMILY"/>
    <property type="match status" value="1"/>
</dbReference>
<keyword evidence="9" id="KW-0238">DNA-binding</keyword>
<organism evidence="17 18">
    <name type="scientific">Corynebacterium massiliense DSM 45435</name>
    <dbReference type="NCBI Taxonomy" id="1121364"/>
    <lineage>
        <taxon>Bacteria</taxon>
        <taxon>Bacillati</taxon>
        <taxon>Actinomycetota</taxon>
        <taxon>Actinomycetes</taxon>
        <taxon>Mycobacteriales</taxon>
        <taxon>Corynebacteriaceae</taxon>
        <taxon>Corynebacterium</taxon>
    </lineage>
</organism>
<dbReference type="SUPFAM" id="SSF50037">
    <property type="entry name" value="C-terminal domain of transcriptional repressors"/>
    <property type="match status" value="1"/>
</dbReference>
<evidence type="ECO:0000256" key="9">
    <source>
        <dbReference type="ARBA" id="ARBA00023125"/>
    </source>
</evidence>
<proteinExistence type="inferred from homology"/>
<dbReference type="InterPro" id="IPR050536">
    <property type="entry name" value="DtxR_MntR_Metal-Reg"/>
</dbReference>
<dbReference type="InterPro" id="IPR036388">
    <property type="entry name" value="WH-like_DNA-bd_sf"/>
</dbReference>
<feature type="domain" description="HTH dtxR-type" evidence="16">
    <location>
        <begin position="26"/>
        <end position="90"/>
    </location>
</feature>
<dbReference type="SMART" id="SM00899">
    <property type="entry name" value="FeoA"/>
    <property type="match status" value="1"/>
</dbReference>
<keyword evidence="7" id="KW-0408">Iron</keyword>
<evidence type="ECO:0000256" key="7">
    <source>
        <dbReference type="ARBA" id="ARBA00023004"/>
    </source>
</evidence>
<evidence type="ECO:0000313" key="18">
    <source>
        <dbReference type="Proteomes" id="UP001220064"/>
    </source>
</evidence>
<dbReference type="Gene3D" id="2.30.30.90">
    <property type="match status" value="1"/>
</dbReference>
<dbReference type="Pfam" id="PF04023">
    <property type="entry name" value="FeoA"/>
    <property type="match status" value="1"/>
</dbReference>
<keyword evidence="8" id="KW-0805">Transcription regulation</keyword>
<evidence type="ECO:0000256" key="6">
    <source>
        <dbReference type="ARBA" id="ARBA00022491"/>
    </source>
</evidence>
<dbReference type="InterPro" id="IPR036421">
    <property type="entry name" value="Fe_dep_repressor_sf"/>
</dbReference>
<dbReference type="InterPro" id="IPR022687">
    <property type="entry name" value="HTH_DTXR"/>
</dbReference>
<evidence type="ECO:0000256" key="5">
    <source>
        <dbReference type="ARBA" id="ARBA00022490"/>
    </source>
</evidence>
<evidence type="ECO:0000256" key="10">
    <source>
        <dbReference type="ARBA" id="ARBA00023159"/>
    </source>
</evidence>
<name>A0ABY7U7V7_9CORY</name>
<accession>A0ABY7U7V7</accession>
<keyword evidence="10" id="KW-0010">Activator</keyword>
<evidence type="ECO:0000259" key="16">
    <source>
        <dbReference type="PROSITE" id="PS50944"/>
    </source>
</evidence>
<dbReference type="Proteomes" id="UP001220064">
    <property type="component" value="Chromosome"/>
</dbReference>
<dbReference type="InterPro" id="IPR008988">
    <property type="entry name" value="Transcriptional_repressor_C"/>
</dbReference>
<evidence type="ECO:0000256" key="4">
    <source>
        <dbReference type="ARBA" id="ARBA00016140"/>
    </source>
</evidence>
<dbReference type="Pfam" id="PF01325">
    <property type="entry name" value="Fe_dep_repress"/>
    <property type="match status" value="1"/>
</dbReference>
<sequence length="242" mass="26567">MERVQTCWKLCGGAGVRLARMHVDELPERTQDYLKTLWNFEEHHGVDAAMPLGELARSTGQKLPACSEAVKRLHAKKLVSHERYAGARLTETGRSLAAAVARRHRLLESFLVTTLGYTWDEVHVEADQLEHACSDRFIDRLDNFLDHPARDPHGDPIPGADGTAEPLSARKLADVPADETVTMEQVDDADPELLRFLDEHGMRPGTQLTVTAAPAAGLMHVSVDGTASFALAEIAARDIAVH</sequence>
<dbReference type="PROSITE" id="PS50944">
    <property type="entry name" value="HTH_DTXR"/>
    <property type="match status" value="1"/>
</dbReference>
<dbReference type="EMBL" id="CP063189">
    <property type="protein sequence ID" value="WCZ31737.1"/>
    <property type="molecule type" value="Genomic_DNA"/>
</dbReference>
<evidence type="ECO:0000256" key="14">
    <source>
        <dbReference type="ARBA" id="ARBA00032618"/>
    </source>
</evidence>
<evidence type="ECO:0000256" key="15">
    <source>
        <dbReference type="ARBA" id="ARBA00033329"/>
    </source>
</evidence>
<dbReference type="Pfam" id="PF02742">
    <property type="entry name" value="Fe_dep_repr_C"/>
    <property type="match status" value="1"/>
</dbReference>
<evidence type="ECO:0000256" key="2">
    <source>
        <dbReference type="ARBA" id="ARBA00007871"/>
    </source>
</evidence>
<keyword evidence="11" id="KW-0804">Transcription</keyword>
<gene>
    <name evidence="17" type="primary">ideR1</name>
    <name evidence="17" type="ORF">CMASS_01370</name>
</gene>
<evidence type="ECO:0000256" key="11">
    <source>
        <dbReference type="ARBA" id="ARBA00023163"/>
    </source>
</evidence>